<feature type="domain" description="MULE transposase" evidence="1">
    <location>
        <begin position="1"/>
        <end position="83"/>
    </location>
</feature>
<keyword evidence="3" id="KW-1185">Reference proteome</keyword>
<feature type="non-terminal residue" evidence="2">
    <location>
        <position position="1"/>
    </location>
</feature>
<evidence type="ECO:0000313" key="3">
    <source>
        <dbReference type="Proteomes" id="UP001153555"/>
    </source>
</evidence>
<gene>
    <name evidence="2" type="ORF">SHERM_12164</name>
</gene>
<dbReference type="EMBL" id="CACSLK010006441">
    <property type="protein sequence ID" value="CAA0810616.1"/>
    <property type="molecule type" value="Genomic_DNA"/>
</dbReference>
<dbReference type="PANTHER" id="PTHR31569:SF4">
    <property type="entry name" value="SWIM-TYPE DOMAIN-CONTAINING PROTEIN"/>
    <property type="match status" value="1"/>
</dbReference>
<dbReference type="PANTHER" id="PTHR31569">
    <property type="entry name" value="SWIM-TYPE DOMAIN-CONTAINING PROTEIN"/>
    <property type="match status" value="1"/>
</dbReference>
<dbReference type="Pfam" id="PF10551">
    <property type="entry name" value="MULE"/>
    <property type="match status" value="1"/>
</dbReference>
<evidence type="ECO:0000259" key="1">
    <source>
        <dbReference type="Pfam" id="PF10551"/>
    </source>
</evidence>
<dbReference type="AlphaFoldDB" id="A0A9N7MHS0"/>
<organism evidence="2 3">
    <name type="scientific">Striga hermonthica</name>
    <name type="common">Purple witchweed</name>
    <name type="synonym">Buchnera hermonthica</name>
    <dbReference type="NCBI Taxonomy" id="68872"/>
    <lineage>
        <taxon>Eukaryota</taxon>
        <taxon>Viridiplantae</taxon>
        <taxon>Streptophyta</taxon>
        <taxon>Embryophyta</taxon>
        <taxon>Tracheophyta</taxon>
        <taxon>Spermatophyta</taxon>
        <taxon>Magnoliopsida</taxon>
        <taxon>eudicotyledons</taxon>
        <taxon>Gunneridae</taxon>
        <taxon>Pentapetalae</taxon>
        <taxon>asterids</taxon>
        <taxon>lamiids</taxon>
        <taxon>Lamiales</taxon>
        <taxon>Orobanchaceae</taxon>
        <taxon>Buchnereae</taxon>
        <taxon>Striga</taxon>
    </lineage>
</organism>
<dbReference type="Proteomes" id="UP001153555">
    <property type="component" value="Unassembled WGS sequence"/>
</dbReference>
<evidence type="ECO:0000313" key="2">
    <source>
        <dbReference type="EMBL" id="CAA0810616.1"/>
    </source>
</evidence>
<comment type="caution">
    <text evidence="2">The sequence shown here is derived from an EMBL/GenBank/DDBJ whole genome shotgun (WGS) entry which is preliminary data.</text>
</comment>
<dbReference type="InterPro" id="IPR052579">
    <property type="entry name" value="Zinc_finger_SWIM"/>
</dbReference>
<reference evidence="2" key="1">
    <citation type="submission" date="2019-12" db="EMBL/GenBank/DDBJ databases">
        <authorList>
            <person name="Scholes J."/>
        </authorList>
    </citation>
    <scope>NUCLEOTIDE SEQUENCE</scope>
</reference>
<name>A0A9N7MHS0_STRHE</name>
<sequence length="106" mass="12303">YKMPLVEIIRMMSCNKNFLIAYAILKDKSQNNYDWVLKRLRDLIGPDVHPSVIVTDRELGLINPIIINFPTSAHLLCTWHINKDGEHKVYNLSQKNTHIATKFTRG</sequence>
<accession>A0A9N7MHS0</accession>
<proteinExistence type="predicted"/>
<dbReference type="InterPro" id="IPR018289">
    <property type="entry name" value="MULE_transposase_dom"/>
</dbReference>
<feature type="non-terminal residue" evidence="2">
    <location>
        <position position="106"/>
    </location>
</feature>
<protein>
    <recommendedName>
        <fullName evidence="1">MULE transposase domain-containing protein</fullName>
    </recommendedName>
</protein>
<dbReference type="OrthoDB" id="2422440at2759"/>